<evidence type="ECO:0000313" key="9">
    <source>
        <dbReference type="EMBL" id="KRM13031.1"/>
    </source>
</evidence>
<dbReference type="eggNOG" id="COG1654">
    <property type="taxonomic scope" value="Bacteria"/>
</dbReference>
<dbReference type="Gene3D" id="3.30.930.10">
    <property type="entry name" value="Bira Bifunctional Protein, Domain 2"/>
    <property type="match status" value="1"/>
</dbReference>
<keyword evidence="5" id="KW-0804">Transcription</keyword>
<dbReference type="eggNOG" id="COG0340">
    <property type="taxonomic scope" value="Bacteria"/>
</dbReference>
<dbReference type="AlphaFoldDB" id="A0A0R1W5X4"/>
<dbReference type="GO" id="GO:0004077">
    <property type="term" value="F:biotin--[biotin carboxyl-carrier protein] ligase activity"/>
    <property type="evidence" value="ECO:0007669"/>
    <property type="project" value="UniProtKB-UniRule"/>
</dbReference>
<dbReference type="Pfam" id="PF02237">
    <property type="entry name" value="BPL_C"/>
    <property type="match status" value="1"/>
</dbReference>
<organism evidence="9 10">
    <name type="scientific">Paucilactobacillus suebicus DSM 5007 = KCTC 3549</name>
    <dbReference type="NCBI Taxonomy" id="1423807"/>
    <lineage>
        <taxon>Bacteria</taxon>
        <taxon>Bacillati</taxon>
        <taxon>Bacillota</taxon>
        <taxon>Bacilli</taxon>
        <taxon>Lactobacillales</taxon>
        <taxon>Lactobacillaceae</taxon>
        <taxon>Paucilactobacillus</taxon>
    </lineage>
</organism>
<sequence length="327" mass="36529">MKEIETKQTVLQYLAQHPKEWTSSKQLVETLNISRTAVWKAIKLLQEQNYQIDSQSGKGYFFTPNQTLSDAIIRNKIDSRWHLEVHDQVNSTNLRAKELAAQLPIKQTVVVANEQTTGYGRFGRHFYSPSDTGIYISFLLPVTQTDFDPGLLTTGVAVAAAQAIEKQYPVNVKIKWVNDLIVNDHKVAGILSEAIADVESRQISSVIVGIGINLAENDVVPADLRKKVGAITEDNQQLDRNQTVVNVINEVSTLVDHPEISYMKRYRERCMVIGKKATVRIGNEQFDGRVETINDEGALVLNTKKGTQVVSAGEITKLNLKEGKYHG</sequence>
<dbReference type="GO" id="GO:0003677">
    <property type="term" value="F:DNA binding"/>
    <property type="evidence" value="ECO:0007669"/>
    <property type="project" value="UniProtKB-UniRule"/>
</dbReference>
<comment type="caution">
    <text evidence="9">The sequence shown here is derived from an EMBL/GenBank/DDBJ whole genome shotgun (WGS) entry which is preliminary data.</text>
</comment>
<accession>A0A0R1W5X4</accession>
<dbReference type="Proteomes" id="UP000051820">
    <property type="component" value="Unassembled WGS sequence"/>
</dbReference>
<evidence type="ECO:0000259" key="6">
    <source>
        <dbReference type="Pfam" id="PF02237"/>
    </source>
</evidence>
<dbReference type="GO" id="GO:0016740">
    <property type="term" value="F:transferase activity"/>
    <property type="evidence" value="ECO:0007669"/>
    <property type="project" value="UniProtKB-ARBA"/>
</dbReference>
<dbReference type="HAMAP" id="MF_00978">
    <property type="entry name" value="Bifunct_BirA"/>
    <property type="match status" value="1"/>
</dbReference>
<feature type="binding site" evidence="5">
    <location>
        <begin position="91"/>
        <end position="93"/>
    </location>
    <ligand>
        <name>biotin</name>
        <dbReference type="ChEBI" id="CHEBI:57586"/>
    </ligand>
</feature>
<protein>
    <recommendedName>
        <fullName evidence="5">Bifunctional ligase/repressor BirA</fullName>
    </recommendedName>
    <alternativeName>
        <fullName evidence="5">Biotin--[acetyl-CoA-carboxylase] ligase</fullName>
        <ecNumber evidence="5">6.3.4.15</ecNumber>
    </alternativeName>
    <alternativeName>
        <fullName evidence="5">Biotin--protein ligase</fullName>
    </alternativeName>
    <alternativeName>
        <fullName evidence="5">Biotin-[acetyl-CoA carboxylase] synthetase</fullName>
    </alternativeName>
</protein>
<evidence type="ECO:0000259" key="8">
    <source>
        <dbReference type="Pfam" id="PF08279"/>
    </source>
</evidence>
<keyword evidence="3 5" id="KW-0067">ATP-binding</keyword>
<dbReference type="PATRIC" id="fig|1423807.3.peg.1763"/>
<evidence type="ECO:0000256" key="5">
    <source>
        <dbReference type="HAMAP-Rule" id="MF_00978"/>
    </source>
</evidence>
<dbReference type="EMBL" id="AZGF01000004">
    <property type="protein sequence ID" value="KRM13031.1"/>
    <property type="molecule type" value="Genomic_DNA"/>
</dbReference>
<dbReference type="Pfam" id="PF08279">
    <property type="entry name" value="HTH_11"/>
    <property type="match status" value="1"/>
</dbReference>
<evidence type="ECO:0000256" key="3">
    <source>
        <dbReference type="ARBA" id="ARBA00022840"/>
    </source>
</evidence>
<dbReference type="PANTHER" id="PTHR12835">
    <property type="entry name" value="BIOTIN PROTEIN LIGASE"/>
    <property type="match status" value="1"/>
</dbReference>
<comment type="catalytic activity">
    <reaction evidence="5">
        <text>biotin + L-lysyl-[protein] + ATP = N(6)-biotinyl-L-lysyl-[protein] + AMP + diphosphate + H(+)</text>
        <dbReference type="Rhea" id="RHEA:11756"/>
        <dbReference type="Rhea" id="RHEA-COMP:9752"/>
        <dbReference type="Rhea" id="RHEA-COMP:10505"/>
        <dbReference type="ChEBI" id="CHEBI:15378"/>
        <dbReference type="ChEBI" id="CHEBI:29969"/>
        <dbReference type="ChEBI" id="CHEBI:30616"/>
        <dbReference type="ChEBI" id="CHEBI:33019"/>
        <dbReference type="ChEBI" id="CHEBI:57586"/>
        <dbReference type="ChEBI" id="CHEBI:83144"/>
        <dbReference type="ChEBI" id="CHEBI:456215"/>
        <dbReference type="EC" id="6.3.4.15"/>
    </reaction>
</comment>
<dbReference type="Gene3D" id="1.10.10.10">
    <property type="entry name" value="Winged helix-like DNA-binding domain superfamily/Winged helix DNA-binding domain"/>
    <property type="match status" value="1"/>
</dbReference>
<keyword evidence="2 5" id="KW-0547">Nucleotide-binding</keyword>
<keyword evidence="10" id="KW-1185">Reference proteome</keyword>
<evidence type="ECO:0000256" key="4">
    <source>
        <dbReference type="ARBA" id="ARBA00023267"/>
    </source>
</evidence>
<keyword evidence="5" id="KW-0678">Repressor</keyword>
<dbReference type="RefSeq" id="WP_010621528.1">
    <property type="nucleotide sequence ID" value="NZ_AZGF01000004.1"/>
</dbReference>
<dbReference type="SUPFAM" id="SSF46785">
    <property type="entry name" value="Winged helix' DNA-binding domain"/>
    <property type="match status" value="1"/>
</dbReference>
<dbReference type="GO" id="GO:0009249">
    <property type="term" value="P:protein lipoylation"/>
    <property type="evidence" value="ECO:0007669"/>
    <property type="project" value="UniProtKB-ARBA"/>
</dbReference>
<dbReference type="InterPro" id="IPR003142">
    <property type="entry name" value="BPL_C"/>
</dbReference>
<feature type="domain" description="BPL/LPL catalytic" evidence="7">
    <location>
        <begin position="88"/>
        <end position="213"/>
    </location>
</feature>
<feature type="domain" description="Biotin protein ligase C-terminal" evidence="6">
    <location>
        <begin position="273"/>
        <end position="316"/>
    </location>
</feature>
<dbReference type="OrthoDB" id="9807064at2"/>
<evidence type="ECO:0000313" key="10">
    <source>
        <dbReference type="Proteomes" id="UP000051820"/>
    </source>
</evidence>
<dbReference type="InterPro" id="IPR004143">
    <property type="entry name" value="BPL_LPL_catalytic"/>
</dbReference>
<feature type="domain" description="Helix-turn-helix type 11" evidence="8">
    <location>
        <begin position="7"/>
        <end position="60"/>
    </location>
</feature>
<dbReference type="Gene3D" id="2.30.30.100">
    <property type="match status" value="1"/>
</dbReference>
<dbReference type="InterPro" id="IPR013196">
    <property type="entry name" value="HTH_11"/>
</dbReference>
<dbReference type="GO" id="GO:0005737">
    <property type="term" value="C:cytoplasm"/>
    <property type="evidence" value="ECO:0007669"/>
    <property type="project" value="TreeGrafter"/>
</dbReference>
<feature type="DNA-binding region" description="H-T-H motif" evidence="5">
    <location>
        <begin position="24"/>
        <end position="43"/>
    </location>
</feature>
<dbReference type="InterPro" id="IPR008988">
    <property type="entry name" value="Transcriptional_repressor_C"/>
</dbReference>
<dbReference type="CDD" id="cd16442">
    <property type="entry name" value="BPL"/>
    <property type="match status" value="1"/>
</dbReference>
<dbReference type="SUPFAM" id="SSF55681">
    <property type="entry name" value="Class II aaRS and biotin synthetases"/>
    <property type="match status" value="1"/>
</dbReference>
<dbReference type="GO" id="GO:0006355">
    <property type="term" value="P:regulation of DNA-templated transcription"/>
    <property type="evidence" value="ECO:0007669"/>
    <property type="project" value="UniProtKB-UniRule"/>
</dbReference>
<comment type="function">
    <text evidence="5">Acts both as a biotin--[acetyl-CoA-carboxylase] ligase and a repressor.</text>
</comment>
<comment type="caution">
    <text evidence="5">Lacks conserved residue(s) required for the propagation of feature annotation.</text>
</comment>
<dbReference type="STRING" id="1423807.FD16_GL001721"/>
<dbReference type="Pfam" id="PF03099">
    <property type="entry name" value="BPL_LplA_LipB"/>
    <property type="match status" value="1"/>
</dbReference>
<gene>
    <name evidence="5" type="primary">birA</name>
    <name evidence="9" type="ORF">FD16_GL001721</name>
</gene>
<proteinExistence type="inferred from homology"/>
<keyword evidence="4 5" id="KW-0092">Biotin</keyword>
<dbReference type="NCBIfam" id="TIGR00121">
    <property type="entry name" value="birA_ligase"/>
    <property type="match status" value="1"/>
</dbReference>
<evidence type="ECO:0000259" key="7">
    <source>
        <dbReference type="Pfam" id="PF03099"/>
    </source>
</evidence>
<name>A0A0R1W5X4_9LACO</name>
<dbReference type="InterPro" id="IPR004408">
    <property type="entry name" value="Biotin_CoA_COase_ligase"/>
</dbReference>
<feature type="binding site" evidence="5">
    <location>
        <position position="186"/>
    </location>
    <ligand>
        <name>biotin</name>
        <dbReference type="ChEBI" id="CHEBI:57586"/>
    </ligand>
</feature>
<evidence type="ECO:0000256" key="1">
    <source>
        <dbReference type="ARBA" id="ARBA00022598"/>
    </source>
</evidence>
<dbReference type="EC" id="6.3.4.15" evidence="5"/>
<dbReference type="GO" id="GO:0005524">
    <property type="term" value="F:ATP binding"/>
    <property type="evidence" value="ECO:0007669"/>
    <property type="project" value="UniProtKB-UniRule"/>
</dbReference>
<dbReference type="PANTHER" id="PTHR12835:SF5">
    <property type="entry name" value="BIOTIN--PROTEIN LIGASE"/>
    <property type="match status" value="1"/>
</dbReference>
<comment type="similarity">
    <text evidence="5">Belongs to the biotin--protein ligase family.</text>
</comment>
<dbReference type="InterPro" id="IPR045864">
    <property type="entry name" value="aa-tRNA-synth_II/BPL/LPL"/>
</dbReference>
<feature type="binding site" evidence="5">
    <location>
        <position position="115"/>
    </location>
    <ligand>
        <name>biotin</name>
        <dbReference type="ChEBI" id="CHEBI:57586"/>
    </ligand>
</feature>
<dbReference type="InterPro" id="IPR036388">
    <property type="entry name" value="WH-like_DNA-bd_sf"/>
</dbReference>
<dbReference type="InterPro" id="IPR036390">
    <property type="entry name" value="WH_DNA-bd_sf"/>
</dbReference>
<dbReference type="InterPro" id="IPR030855">
    <property type="entry name" value="Bifunct_BirA"/>
</dbReference>
<keyword evidence="5" id="KW-0238">DNA-binding</keyword>
<keyword evidence="5" id="KW-0805">Transcription regulation</keyword>
<dbReference type="SUPFAM" id="SSF50037">
    <property type="entry name" value="C-terminal domain of transcriptional repressors"/>
    <property type="match status" value="1"/>
</dbReference>
<reference evidence="9 10" key="1">
    <citation type="journal article" date="2015" name="Genome Announc.">
        <title>Expanding the biotechnology potential of lactobacilli through comparative genomics of 213 strains and associated genera.</title>
        <authorList>
            <person name="Sun Z."/>
            <person name="Harris H.M."/>
            <person name="McCann A."/>
            <person name="Guo C."/>
            <person name="Argimon S."/>
            <person name="Zhang W."/>
            <person name="Yang X."/>
            <person name="Jeffery I.B."/>
            <person name="Cooney J.C."/>
            <person name="Kagawa T.F."/>
            <person name="Liu W."/>
            <person name="Song Y."/>
            <person name="Salvetti E."/>
            <person name="Wrobel A."/>
            <person name="Rasinkangas P."/>
            <person name="Parkhill J."/>
            <person name="Rea M.C."/>
            <person name="O'Sullivan O."/>
            <person name="Ritari J."/>
            <person name="Douillard F.P."/>
            <person name="Paul Ross R."/>
            <person name="Yang R."/>
            <person name="Briner A.E."/>
            <person name="Felis G.E."/>
            <person name="de Vos W.M."/>
            <person name="Barrangou R."/>
            <person name="Klaenhammer T.R."/>
            <person name="Caufield P.W."/>
            <person name="Cui Y."/>
            <person name="Zhang H."/>
            <person name="O'Toole P.W."/>
        </authorList>
    </citation>
    <scope>NUCLEOTIDE SEQUENCE [LARGE SCALE GENOMIC DNA]</scope>
    <source>
        <strain evidence="9 10">DSM 5007</strain>
    </source>
</reference>
<evidence type="ECO:0000256" key="2">
    <source>
        <dbReference type="ARBA" id="ARBA00022741"/>
    </source>
</evidence>
<keyword evidence="1 5" id="KW-0436">Ligase</keyword>